<dbReference type="InterPro" id="IPR030925">
    <property type="entry name" value="T2SS_GspN_Lepto"/>
</dbReference>
<evidence type="ECO:0000313" key="3">
    <source>
        <dbReference type="EMBL" id="TGK73199.1"/>
    </source>
</evidence>
<evidence type="ECO:0000256" key="1">
    <source>
        <dbReference type="SAM" id="MobiDB-lite"/>
    </source>
</evidence>
<dbReference type="NCBIfam" id="TIGR04411">
    <property type="entry name" value="T2SS_GspN_Lepto"/>
    <property type="match status" value="1"/>
</dbReference>
<keyword evidence="2" id="KW-1133">Transmembrane helix</keyword>
<dbReference type="Proteomes" id="UP000297239">
    <property type="component" value="Unassembled WGS sequence"/>
</dbReference>
<proteinExistence type="predicted"/>
<dbReference type="RefSeq" id="WP_135632328.1">
    <property type="nucleotide sequence ID" value="NZ_JAMQPQ010000002.1"/>
</dbReference>
<organism evidence="3 4">
    <name type="scientific">Leptospira kanakyensis</name>
    <dbReference type="NCBI Taxonomy" id="2484968"/>
    <lineage>
        <taxon>Bacteria</taxon>
        <taxon>Pseudomonadati</taxon>
        <taxon>Spirochaetota</taxon>
        <taxon>Spirochaetia</taxon>
        <taxon>Leptospirales</taxon>
        <taxon>Leptospiraceae</taxon>
        <taxon>Leptospira</taxon>
    </lineage>
</organism>
<feature type="region of interest" description="Disordered" evidence="1">
    <location>
        <begin position="300"/>
        <end position="321"/>
    </location>
</feature>
<evidence type="ECO:0000256" key="2">
    <source>
        <dbReference type="SAM" id="Phobius"/>
    </source>
</evidence>
<protein>
    <submittedName>
        <fullName evidence="3">Type II secretion system protein GspN</fullName>
    </submittedName>
</protein>
<dbReference type="OrthoDB" id="344479at2"/>
<gene>
    <name evidence="3" type="primary">gspN</name>
    <name evidence="3" type="ORF">EHQ18_05040</name>
</gene>
<keyword evidence="2" id="KW-0472">Membrane</keyword>
<keyword evidence="4" id="KW-1185">Reference proteome</keyword>
<comment type="caution">
    <text evidence="3">The sequence shown here is derived from an EMBL/GenBank/DDBJ whole genome shotgun (WGS) entry which is preliminary data.</text>
</comment>
<keyword evidence="2" id="KW-0812">Transmembrane</keyword>
<dbReference type="EMBL" id="RQFF01000013">
    <property type="protein sequence ID" value="TGK73199.1"/>
    <property type="molecule type" value="Genomic_DNA"/>
</dbReference>
<sequence length="321" mass="35385">MPKENELEEDFLDEEDQEIQESLLEDDGDLFDEDGDEEHSKVNRKQVFTLVAIAVVSFLVFTLFIFPLNEIVRSVLIKTGKETGIFMDAKEIHFPMIGRKSFDSFVASFPTGTSIKAEEISLGISLLGLLQSRLDGDANIGYFNFEGSEWAMSIQTLDIPLRLSPIDDKITKWNGEGEIDLSGGKIKESAEIPFLGSLKGTDIRKANFLFKIRSGKLLLERGSLESSLAKFQFQGVVRLSDTLSFSQLDLKVCFTLTEKFAQERQDLVGMVALLPQEGGKTCIPIRGTFSAPKVDLPNLNQLGGGGAPKAEDTSIEPAPVP</sequence>
<dbReference type="AlphaFoldDB" id="A0A6N4QLA4"/>
<reference evidence="3" key="1">
    <citation type="journal article" date="2019" name="PLoS Negl. Trop. Dis.">
        <title>Revisiting the worldwide diversity of Leptospira species in the environment.</title>
        <authorList>
            <person name="Vincent A.T."/>
            <person name="Schiettekatte O."/>
            <person name="Bourhy P."/>
            <person name="Veyrier F.J."/>
            <person name="Picardeau M."/>
        </authorList>
    </citation>
    <scope>NUCLEOTIDE SEQUENCE [LARGE SCALE GENOMIC DNA]</scope>
    <source>
        <strain evidence="3">201800293</strain>
    </source>
</reference>
<feature type="transmembrane region" description="Helical" evidence="2">
    <location>
        <begin position="47"/>
        <end position="68"/>
    </location>
</feature>
<accession>A0A6N4QLA4</accession>
<name>A0A6N4QLA4_9LEPT</name>
<evidence type="ECO:0000313" key="4">
    <source>
        <dbReference type="Proteomes" id="UP000297239"/>
    </source>
</evidence>